<sequence length="156" mass="16870">MDPPVAPRLRVQGFDEDLLWPLPPHQVAALRALFPGSSIVIPSHTIIDLDDELEVLFEYKTVSGGIHPYDMGDWMLNSLTIDTVGDAASWTQVQEDAMAFGTTVHVLPSDAVGGAVTASYDDRSSTWESVDDCVLAFWNACSVHVAPITSGARAML</sequence>
<reference evidence="1 2" key="1">
    <citation type="submission" date="2012-04" db="EMBL/GenBank/DDBJ databases">
        <title>The Genome Sequence of Saprolegnia declina VS20.</title>
        <authorList>
            <consortium name="The Broad Institute Genome Sequencing Platform"/>
            <person name="Russ C."/>
            <person name="Nusbaum C."/>
            <person name="Tyler B."/>
            <person name="van West P."/>
            <person name="Dieguez-Uribeondo J."/>
            <person name="de Bruijn I."/>
            <person name="Tripathy S."/>
            <person name="Jiang R."/>
            <person name="Young S.K."/>
            <person name="Zeng Q."/>
            <person name="Gargeya S."/>
            <person name="Fitzgerald M."/>
            <person name="Haas B."/>
            <person name="Abouelleil A."/>
            <person name="Alvarado L."/>
            <person name="Arachchi H.M."/>
            <person name="Berlin A."/>
            <person name="Chapman S.B."/>
            <person name="Goldberg J."/>
            <person name="Griggs A."/>
            <person name="Gujja S."/>
            <person name="Hansen M."/>
            <person name="Howarth C."/>
            <person name="Imamovic A."/>
            <person name="Larimer J."/>
            <person name="McCowen C."/>
            <person name="Montmayeur A."/>
            <person name="Murphy C."/>
            <person name="Neiman D."/>
            <person name="Pearson M."/>
            <person name="Priest M."/>
            <person name="Roberts A."/>
            <person name="Saif S."/>
            <person name="Shea T."/>
            <person name="Sisk P."/>
            <person name="Sykes S."/>
            <person name="Wortman J."/>
            <person name="Nusbaum C."/>
            <person name="Birren B."/>
        </authorList>
    </citation>
    <scope>NUCLEOTIDE SEQUENCE [LARGE SCALE GENOMIC DNA]</scope>
    <source>
        <strain evidence="1 2">VS20</strain>
    </source>
</reference>
<name>T0S579_SAPDV</name>
<dbReference type="InParanoid" id="T0S579"/>
<gene>
    <name evidence="1" type="ORF">SDRG_02205</name>
</gene>
<evidence type="ECO:0000313" key="2">
    <source>
        <dbReference type="Proteomes" id="UP000030762"/>
    </source>
</evidence>
<keyword evidence="2" id="KW-1185">Reference proteome</keyword>
<organism evidence="1 2">
    <name type="scientific">Saprolegnia diclina (strain VS20)</name>
    <dbReference type="NCBI Taxonomy" id="1156394"/>
    <lineage>
        <taxon>Eukaryota</taxon>
        <taxon>Sar</taxon>
        <taxon>Stramenopiles</taxon>
        <taxon>Oomycota</taxon>
        <taxon>Saprolegniomycetes</taxon>
        <taxon>Saprolegniales</taxon>
        <taxon>Saprolegniaceae</taxon>
        <taxon>Saprolegnia</taxon>
    </lineage>
</organism>
<proteinExistence type="predicted"/>
<dbReference type="OrthoDB" id="27483at2759"/>
<dbReference type="VEuPathDB" id="FungiDB:SDRG_02205"/>
<dbReference type="EMBL" id="JH767136">
    <property type="protein sequence ID" value="EQC40303.1"/>
    <property type="molecule type" value="Genomic_DNA"/>
</dbReference>
<dbReference type="Proteomes" id="UP000030762">
    <property type="component" value="Unassembled WGS sequence"/>
</dbReference>
<dbReference type="AlphaFoldDB" id="T0S579"/>
<dbReference type="RefSeq" id="XP_008606002.1">
    <property type="nucleotide sequence ID" value="XM_008607780.1"/>
</dbReference>
<accession>T0S579</accession>
<protein>
    <submittedName>
        <fullName evidence="1">Uncharacterized protein</fullName>
    </submittedName>
</protein>
<dbReference type="GeneID" id="19942932"/>
<evidence type="ECO:0000313" key="1">
    <source>
        <dbReference type="EMBL" id="EQC40303.1"/>
    </source>
</evidence>